<feature type="domain" description="DUF6894" evidence="1">
    <location>
        <begin position="9"/>
        <end position="71"/>
    </location>
</feature>
<dbReference type="EMBL" id="FXUI01000001">
    <property type="protein sequence ID" value="SMP54216.1"/>
    <property type="molecule type" value="Genomic_DNA"/>
</dbReference>
<evidence type="ECO:0000313" key="3">
    <source>
        <dbReference type="Proteomes" id="UP001157910"/>
    </source>
</evidence>
<keyword evidence="3" id="KW-1185">Reference proteome</keyword>
<dbReference type="InterPro" id="IPR054189">
    <property type="entry name" value="DUF6894"/>
</dbReference>
<gene>
    <name evidence="2" type="ORF">SAMN06296065_101534</name>
</gene>
<protein>
    <recommendedName>
        <fullName evidence="1">DUF6894 domain-containing protein</fullName>
    </recommendedName>
</protein>
<accession>A0ABY1Q2Q3</accession>
<evidence type="ECO:0000313" key="2">
    <source>
        <dbReference type="EMBL" id="SMP54216.1"/>
    </source>
</evidence>
<dbReference type="Proteomes" id="UP001157910">
    <property type="component" value="Unassembled WGS sequence"/>
</dbReference>
<sequence>MPVYQFKRLSADGRADTRALELEDASQARAVALRYFAGEVTGLARHDPECDDLRVQVTEGSRRTLFTIQLTVVEGAG</sequence>
<reference evidence="2 3" key="1">
    <citation type="submission" date="2017-05" db="EMBL/GenBank/DDBJ databases">
        <authorList>
            <person name="Varghese N."/>
            <person name="Submissions S."/>
        </authorList>
    </citation>
    <scope>NUCLEOTIDE SEQUENCE [LARGE SCALE GENOMIC DNA]</scope>
    <source>
        <strain evidence="2 3">SM16</strain>
    </source>
</reference>
<proteinExistence type="predicted"/>
<name>A0ABY1Q2Q3_9SPHN</name>
<organism evidence="2 3">
    <name type="scientific">Novosphingobium panipatense</name>
    <dbReference type="NCBI Taxonomy" id="428991"/>
    <lineage>
        <taxon>Bacteria</taxon>
        <taxon>Pseudomonadati</taxon>
        <taxon>Pseudomonadota</taxon>
        <taxon>Alphaproteobacteria</taxon>
        <taxon>Sphingomonadales</taxon>
        <taxon>Sphingomonadaceae</taxon>
        <taxon>Novosphingobium</taxon>
    </lineage>
</organism>
<dbReference type="Pfam" id="PF21834">
    <property type="entry name" value="DUF6894"/>
    <property type="match status" value="1"/>
</dbReference>
<evidence type="ECO:0000259" key="1">
    <source>
        <dbReference type="Pfam" id="PF21834"/>
    </source>
</evidence>
<comment type="caution">
    <text evidence="2">The sequence shown here is derived from an EMBL/GenBank/DDBJ whole genome shotgun (WGS) entry which is preliminary data.</text>
</comment>
<dbReference type="RefSeq" id="WP_283405066.1">
    <property type="nucleotide sequence ID" value="NZ_FXUI01000001.1"/>
</dbReference>